<keyword evidence="2" id="KW-1185">Reference proteome</keyword>
<dbReference type="Proteomes" id="UP000030669">
    <property type="component" value="Unassembled WGS sequence"/>
</dbReference>
<name>S7PVR1_GLOTA</name>
<sequence>METTMNFPPGDGMVAVQGKVYHRIRPGHDSSSIRWILYDGMLKDAAPHASYMEDMLLGWVSAVAKALLRVNPFARALRYLSYIPVNICPSAGIALEDTGTAAEIAAIFVWDNTVMADIRSRRIIVNREDTSVNIPIPTVSRLWEPLAYPLLFPHGTLGWGVVGDGRDLRHDQREHGLLSAEHDSPTSQIWHYRARLLREERFHIFGRLANEYIVDMFTRNLECRL</sequence>
<dbReference type="HOGENOM" id="CLU_107425_0_0_1"/>
<dbReference type="RefSeq" id="XP_007869855.1">
    <property type="nucleotide sequence ID" value="XM_007871664.1"/>
</dbReference>
<evidence type="ECO:0000313" key="1">
    <source>
        <dbReference type="EMBL" id="EPQ51598.1"/>
    </source>
</evidence>
<dbReference type="GeneID" id="19304933"/>
<dbReference type="OrthoDB" id="3366231at2759"/>
<dbReference type="eggNOG" id="KOG0987">
    <property type="taxonomic scope" value="Eukaryota"/>
</dbReference>
<protein>
    <submittedName>
        <fullName evidence="1">Uncharacterized protein</fullName>
    </submittedName>
</protein>
<dbReference type="AlphaFoldDB" id="S7PVR1"/>
<proteinExistence type="predicted"/>
<reference evidence="1 2" key="1">
    <citation type="journal article" date="2012" name="Science">
        <title>The Paleozoic origin of enzymatic lignin decomposition reconstructed from 31 fungal genomes.</title>
        <authorList>
            <person name="Floudas D."/>
            <person name="Binder M."/>
            <person name="Riley R."/>
            <person name="Barry K."/>
            <person name="Blanchette R.A."/>
            <person name="Henrissat B."/>
            <person name="Martinez A.T."/>
            <person name="Otillar R."/>
            <person name="Spatafora J.W."/>
            <person name="Yadav J.S."/>
            <person name="Aerts A."/>
            <person name="Benoit I."/>
            <person name="Boyd A."/>
            <person name="Carlson A."/>
            <person name="Copeland A."/>
            <person name="Coutinho P.M."/>
            <person name="de Vries R.P."/>
            <person name="Ferreira P."/>
            <person name="Findley K."/>
            <person name="Foster B."/>
            <person name="Gaskell J."/>
            <person name="Glotzer D."/>
            <person name="Gorecki P."/>
            <person name="Heitman J."/>
            <person name="Hesse C."/>
            <person name="Hori C."/>
            <person name="Igarashi K."/>
            <person name="Jurgens J.A."/>
            <person name="Kallen N."/>
            <person name="Kersten P."/>
            <person name="Kohler A."/>
            <person name="Kuees U."/>
            <person name="Kumar T.K.A."/>
            <person name="Kuo A."/>
            <person name="LaButti K."/>
            <person name="Larrondo L.F."/>
            <person name="Lindquist E."/>
            <person name="Ling A."/>
            <person name="Lombard V."/>
            <person name="Lucas S."/>
            <person name="Lundell T."/>
            <person name="Martin R."/>
            <person name="McLaughlin D.J."/>
            <person name="Morgenstern I."/>
            <person name="Morin E."/>
            <person name="Murat C."/>
            <person name="Nagy L.G."/>
            <person name="Nolan M."/>
            <person name="Ohm R.A."/>
            <person name="Patyshakuliyeva A."/>
            <person name="Rokas A."/>
            <person name="Ruiz-Duenas F.J."/>
            <person name="Sabat G."/>
            <person name="Salamov A."/>
            <person name="Samejima M."/>
            <person name="Schmutz J."/>
            <person name="Slot J.C."/>
            <person name="St John F."/>
            <person name="Stenlid J."/>
            <person name="Sun H."/>
            <person name="Sun S."/>
            <person name="Syed K."/>
            <person name="Tsang A."/>
            <person name="Wiebenga A."/>
            <person name="Young D."/>
            <person name="Pisabarro A."/>
            <person name="Eastwood D.C."/>
            <person name="Martin F."/>
            <person name="Cullen D."/>
            <person name="Grigoriev I.V."/>
            <person name="Hibbett D.S."/>
        </authorList>
    </citation>
    <scope>NUCLEOTIDE SEQUENCE [LARGE SCALE GENOMIC DNA]</scope>
    <source>
        <strain evidence="1 2">ATCC 11539</strain>
    </source>
</reference>
<gene>
    <name evidence="1" type="ORF">GLOTRDRAFT_17423</name>
</gene>
<organism evidence="1 2">
    <name type="scientific">Gloeophyllum trabeum (strain ATCC 11539 / FP-39264 / Madison 617)</name>
    <name type="common">Brown rot fungus</name>
    <dbReference type="NCBI Taxonomy" id="670483"/>
    <lineage>
        <taxon>Eukaryota</taxon>
        <taxon>Fungi</taxon>
        <taxon>Dikarya</taxon>
        <taxon>Basidiomycota</taxon>
        <taxon>Agaricomycotina</taxon>
        <taxon>Agaricomycetes</taxon>
        <taxon>Gloeophyllales</taxon>
        <taxon>Gloeophyllaceae</taxon>
        <taxon>Gloeophyllum</taxon>
    </lineage>
</organism>
<dbReference type="KEGG" id="gtr:GLOTRDRAFT_17423"/>
<feature type="non-terminal residue" evidence="1">
    <location>
        <position position="225"/>
    </location>
</feature>
<dbReference type="EMBL" id="KB469310">
    <property type="protein sequence ID" value="EPQ51598.1"/>
    <property type="molecule type" value="Genomic_DNA"/>
</dbReference>
<evidence type="ECO:0000313" key="2">
    <source>
        <dbReference type="Proteomes" id="UP000030669"/>
    </source>
</evidence>
<dbReference type="STRING" id="670483.S7PVR1"/>
<accession>S7PVR1</accession>